<keyword evidence="2 3" id="KW-0479">Metal-binding</keyword>
<reference evidence="4 5" key="1">
    <citation type="submission" date="2020-07" db="EMBL/GenBank/DDBJ databases">
        <title>Spirosoma foliorum sp. nov., isolated from the leaves on the Nejang mountain Korea, Republic of.</title>
        <authorList>
            <person name="Ho H."/>
            <person name="Lee Y.-J."/>
            <person name="Nurcahyanto D.-A."/>
            <person name="Kim S.-G."/>
        </authorList>
    </citation>
    <scope>NUCLEOTIDE SEQUENCE [LARGE SCALE GENOMIC DNA]</scope>
    <source>
        <strain evidence="4 5">PL0136</strain>
    </source>
</reference>
<dbReference type="PANTHER" id="PTHR13799:SF14">
    <property type="entry name" value="GTP CYCLOHYDROLASE 1 TYPE 2 HOMOLOG"/>
    <property type="match status" value="1"/>
</dbReference>
<comment type="similarity">
    <text evidence="1">Belongs to the GTP cyclohydrolase I type 2/NIF3 family.</text>
</comment>
<name>A0A7G5GR75_9BACT</name>
<evidence type="ECO:0000313" key="4">
    <source>
        <dbReference type="EMBL" id="QMW01367.1"/>
    </source>
</evidence>
<dbReference type="GO" id="GO:0005737">
    <property type="term" value="C:cytoplasm"/>
    <property type="evidence" value="ECO:0007669"/>
    <property type="project" value="TreeGrafter"/>
</dbReference>
<gene>
    <name evidence="4" type="ORF">H3H32_25890</name>
</gene>
<dbReference type="Gene3D" id="3.40.1390.30">
    <property type="entry name" value="NIF3 (NGG1p interacting factor 3)-like"/>
    <property type="match status" value="2"/>
</dbReference>
<protein>
    <submittedName>
        <fullName evidence="4">Nif3-like dinuclear metal center hexameric protein</fullName>
    </submittedName>
</protein>
<feature type="binding site" evidence="3">
    <location>
        <position position="92"/>
    </location>
    <ligand>
        <name>a divalent metal cation</name>
        <dbReference type="ChEBI" id="CHEBI:60240"/>
        <label>1</label>
    </ligand>
</feature>
<evidence type="ECO:0000256" key="2">
    <source>
        <dbReference type="ARBA" id="ARBA00022723"/>
    </source>
</evidence>
<organism evidence="4 5">
    <name type="scientific">Spirosoma foliorum</name>
    <dbReference type="NCBI Taxonomy" id="2710596"/>
    <lineage>
        <taxon>Bacteria</taxon>
        <taxon>Pseudomonadati</taxon>
        <taxon>Bacteroidota</taxon>
        <taxon>Cytophagia</taxon>
        <taxon>Cytophagales</taxon>
        <taxon>Cytophagaceae</taxon>
        <taxon>Spirosoma</taxon>
    </lineage>
</organism>
<dbReference type="InterPro" id="IPR002678">
    <property type="entry name" value="DUF34/NIF3"/>
</dbReference>
<dbReference type="KEGG" id="sfol:H3H32_25890"/>
<dbReference type="Proteomes" id="UP000515369">
    <property type="component" value="Chromosome"/>
</dbReference>
<feature type="binding site" evidence="3">
    <location>
        <position position="68"/>
    </location>
    <ligand>
        <name>a divalent metal cation</name>
        <dbReference type="ChEBI" id="CHEBI:60240"/>
        <label>1</label>
    </ligand>
</feature>
<proteinExistence type="inferred from homology"/>
<feature type="binding site" evidence="3">
    <location>
        <position position="225"/>
    </location>
    <ligand>
        <name>a divalent metal cation</name>
        <dbReference type="ChEBI" id="CHEBI:60240"/>
        <label>1</label>
    </ligand>
</feature>
<keyword evidence="5" id="KW-1185">Reference proteome</keyword>
<dbReference type="GO" id="GO:0046872">
    <property type="term" value="F:metal ion binding"/>
    <property type="evidence" value="ECO:0007669"/>
    <property type="project" value="UniProtKB-KW"/>
</dbReference>
<dbReference type="InterPro" id="IPR036069">
    <property type="entry name" value="DUF34/NIF3_sf"/>
</dbReference>
<evidence type="ECO:0000313" key="5">
    <source>
        <dbReference type="Proteomes" id="UP000515369"/>
    </source>
</evidence>
<evidence type="ECO:0000256" key="3">
    <source>
        <dbReference type="PIRSR" id="PIRSR602678-1"/>
    </source>
</evidence>
<sequence>MHTAPFSLNDLADFLHTELAAERYADAERGGIYYPSNRLIKRIGLALDPFPKLADWVSEKQIDTLWLHRPWQINLENLPADIGIMTHHLPFDETLTMGYNPQLAKALGAIGELEPLGYKQDMREPGKPLPQRPIGMLMEIAPQEFDQFLASIKTIFGGYDRAEAGHGPGAWQSTSYRIAVVGAMTDALVREAASKGANLYITGTYRKPGQQAIDATGSAFIAVGHRRSEVWGLQALADLLHERYGVDCIVHEPTIVSKL</sequence>
<dbReference type="RefSeq" id="WP_182458649.1">
    <property type="nucleotide sequence ID" value="NZ_CP059732.1"/>
</dbReference>
<dbReference type="EMBL" id="CP059732">
    <property type="protein sequence ID" value="QMW01367.1"/>
    <property type="molecule type" value="Genomic_DNA"/>
</dbReference>
<dbReference type="AlphaFoldDB" id="A0A7G5GR75"/>
<dbReference type="PANTHER" id="PTHR13799">
    <property type="entry name" value="NGG1 INTERACTING FACTOR 3"/>
    <property type="match status" value="1"/>
</dbReference>
<dbReference type="Pfam" id="PF01784">
    <property type="entry name" value="DUF34_NIF3"/>
    <property type="match status" value="1"/>
</dbReference>
<dbReference type="SUPFAM" id="SSF102705">
    <property type="entry name" value="NIF3 (NGG1p interacting factor 3)-like"/>
    <property type="match status" value="1"/>
</dbReference>
<evidence type="ECO:0000256" key="1">
    <source>
        <dbReference type="ARBA" id="ARBA00006964"/>
    </source>
</evidence>
<accession>A0A7G5GR75</accession>
<feature type="binding site" evidence="3">
    <location>
        <position position="229"/>
    </location>
    <ligand>
        <name>a divalent metal cation</name>
        <dbReference type="ChEBI" id="CHEBI:60240"/>
        <label>1</label>
    </ligand>
</feature>